<feature type="chain" id="PRO_5010260269" evidence="1">
    <location>
        <begin position="23"/>
        <end position="278"/>
    </location>
</feature>
<dbReference type="PANTHER" id="PTHR31157:SF1">
    <property type="entry name" value="SCP DOMAIN-CONTAINING PROTEIN"/>
    <property type="match status" value="1"/>
</dbReference>
<evidence type="ECO:0000313" key="3">
    <source>
        <dbReference type="EMBL" id="SEL55257.1"/>
    </source>
</evidence>
<evidence type="ECO:0000313" key="4">
    <source>
        <dbReference type="Proteomes" id="UP000185766"/>
    </source>
</evidence>
<dbReference type="SUPFAM" id="SSF55797">
    <property type="entry name" value="PR-1-like"/>
    <property type="match status" value="1"/>
</dbReference>
<feature type="domain" description="SCP" evidence="2">
    <location>
        <begin position="148"/>
        <end position="275"/>
    </location>
</feature>
<name>A0A1H7R6T8_9GAMM</name>
<keyword evidence="1" id="KW-0732">Signal</keyword>
<dbReference type="PANTHER" id="PTHR31157">
    <property type="entry name" value="SCP DOMAIN-CONTAINING PROTEIN"/>
    <property type="match status" value="1"/>
</dbReference>
<evidence type="ECO:0000256" key="1">
    <source>
        <dbReference type="SAM" id="SignalP"/>
    </source>
</evidence>
<protein>
    <submittedName>
        <fullName evidence="3">Uncharacterized conserved protein YkwD, contains CAP (CSP/antigen 5/PR1) domain</fullName>
    </submittedName>
</protein>
<dbReference type="CDD" id="cd05379">
    <property type="entry name" value="CAP_bacterial"/>
    <property type="match status" value="1"/>
</dbReference>
<gene>
    <name evidence="3" type="ORF">SAMN05216214_1145</name>
</gene>
<feature type="signal peptide" evidence="1">
    <location>
        <begin position="1"/>
        <end position="22"/>
    </location>
</feature>
<dbReference type="Pfam" id="PF00188">
    <property type="entry name" value="CAP"/>
    <property type="match status" value="1"/>
</dbReference>
<dbReference type="InterPro" id="IPR035940">
    <property type="entry name" value="CAP_sf"/>
</dbReference>
<reference evidence="3 4" key="1">
    <citation type="submission" date="2016-10" db="EMBL/GenBank/DDBJ databases">
        <authorList>
            <person name="de Groot N.N."/>
        </authorList>
    </citation>
    <scope>NUCLEOTIDE SEQUENCE [LARGE SCALE GENOMIC DNA]</scope>
    <source>
        <strain evidence="3 4">JCM 19513</strain>
    </source>
</reference>
<organism evidence="3 4">
    <name type="scientific">Atopomonas hussainii</name>
    <dbReference type="NCBI Taxonomy" id="1429083"/>
    <lineage>
        <taxon>Bacteria</taxon>
        <taxon>Pseudomonadati</taxon>
        <taxon>Pseudomonadota</taxon>
        <taxon>Gammaproteobacteria</taxon>
        <taxon>Pseudomonadales</taxon>
        <taxon>Pseudomonadaceae</taxon>
        <taxon>Atopomonas</taxon>
    </lineage>
</organism>
<dbReference type="Proteomes" id="UP000185766">
    <property type="component" value="Unassembled WGS sequence"/>
</dbReference>
<evidence type="ECO:0000259" key="2">
    <source>
        <dbReference type="Pfam" id="PF00188"/>
    </source>
</evidence>
<proteinExistence type="predicted"/>
<keyword evidence="4" id="KW-1185">Reference proteome</keyword>
<dbReference type="Gene3D" id="3.40.33.10">
    <property type="entry name" value="CAP"/>
    <property type="match status" value="1"/>
</dbReference>
<dbReference type="AlphaFoldDB" id="A0A1H7R6T8"/>
<accession>A0A1H7R6T8</accession>
<dbReference type="EMBL" id="FOAS01000014">
    <property type="protein sequence ID" value="SEL55257.1"/>
    <property type="molecule type" value="Genomic_DNA"/>
</dbReference>
<dbReference type="RefSeq" id="WP_074869582.1">
    <property type="nucleotide sequence ID" value="NZ_FOAS01000014.1"/>
</dbReference>
<dbReference type="STRING" id="1429083.GCA_001885685_03138"/>
<sequence length="278" mass="29442">MRHVSHAVAGLVLMTVSLCSQADPALIASLNQYRSEVQRCAGQGSEVLPPLNAQTQLQLPVAAGGDLQADLTARGYPMQQAQAVYLSGPRDGLAAFDALREGFCQVLLDPQYVDIGIARLDREWRIVFARPLLSGKLGDWQQEGEKLLAAINNARQQSRQCGTQAFAAAQPLSWQGALADAAHLHSRAMANGNFFAHKGQDGSTPGDRAELAGFLGGAVGENIAASVDSSDKVVKAWLASPSHCANLMNPSFTWLGAAYAADPKSDAGIYWTAVFAAP</sequence>
<dbReference type="InterPro" id="IPR014044">
    <property type="entry name" value="CAP_dom"/>
</dbReference>